<dbReference type="Gene3D" id="1.25.40.10">
    <property type="entry name" value="Tetratricopeptide repeat domain"/>
    <property type="match status" value="2"/>
</dbReference>
<feature type="repeat" description="TPR" evidence="3">
    <location>
        <begin position="215"/>
        <end position="248"/>
    </location>
</feature>
<dbReference type="Gene3D" id="3.40.50.300">
    <property type="entry name" value="P-loop containing nucleotide triphosphate hydrolases"/>
    <property type="match status" value="1"/>
</dbReference>
<organism evidence="4 5">
    <name type="scientific">Pseudomarimonas arenosa</name>
    <dbReference type="NCBI Taxonomy" id="2774145"/>
    <lineage>
        <taxon>Bacteria</taxon>
        <taxon>Pseudomonadati</taxon>
        <taxon>Pseudomonadota</taxon>
        <taxon>Gammaproteobacteria</taxon>
        <taxon>Lysobacterales</taxon>
        <taxon>Lysobacteraceae</taxon>
        <taxon>Pseudomarimonas</taxon>
    </lineage>
</organism>
<keyword evidence="5" id="KW-1185">Reference proteome</keyword>
<protein>
    <submittedName>
        <fullName evidence="4">Sulfotransferase</fullName>
    </submittedName>
</protein>
<evidence type="ECO:0000256" key="3">
    <source>
        <dbReference type="PROSITE-ProRule" id="PRU00339"/>
    </source>
</evidence>
<evidence type="ECO:0000256" key="2">
    <source>
        <dbReference type="ARBA" id="ARBA00022803"/>
    </source>
</evidence>
<dbReference type="SUPFAM" id="SSF48452">
    <property type="entry name" value="TPR-like"/>
    <property type="match status" value="2"/>
</dbReference>
<sequence>MKQFFPRASLSEGVSGGSATALELANAEFRRGDYAAGIAALMAQRQDAECRALLVEYWVAARDVPALLGLFQSVPTEPLQQGLEQAVRAHFQGDPARAAQQCAALLQQSPGHPRVLNHFARALFNLGRRDQALAALREAVSKDPGYVQALNNLGHVERALGQSESALQLFRRAVDLSPGFVEARLNLAVTLLGVPRPDEALVEFEAVLQNAPTHPDALVNCGSCLHMLRRYQEAEQRYRQAIDCSPPGELPLLAWRQLAKLYVETARIEKAVESLQTVLRLAPDLAELHAELVSTLEVANRLDEAEQVVQSALQRFPQDPVLRYEAAKIERRRGNAEQALTRLMSIPAAAIPPHLQQWFHFERGTAFDECARYDEAFAAFLESNRHARLGMRARLVDMQALDRIFDALQDWTADGAPAPVIEPDEDLGEDLVFLLGFPRSGTTLLDLMLDGHEQIQSLEERQTMEEVFWQVDQRHGGFPHGLASTSAEDRARLRQHYRRRLAEEGIKPQPGGIVVDKMPMRSAYLAFINRLFPRARFLFALRHPLDVVLSNFMQNYAANDVFAHFHSIEEIARVYARVMQIWQQTQGCIAQQSWMYVRYEDLVEDRDAVLQQVCRFLDIEWRPEMGDHLRTLSSRPHIKTNSYQQVTRPIYRRSRGRWVRYAQHLSPIQPVLAPYLALFGYPEGEEGLR</sequence>
<feature type="repeat" description="TPR" evidence="3">
    <location>
        <begin position="252"/>
        <end position="285"/>
    </location>
</feature>
<dbReference type="AlphaFoldDB" id="A0AAW3ZIB9"/>
<evidence type="ECO:0000313" key="5">
    <source>
        <dbReference type="Proteomes" id="UP000613768"/>
    </source>
</evidence>
<dbReference type="Proteomes" id="UP000613768">
    <property type="component" value="Unassembled WGS sequence"/>
</dbReference>
<feature type="repeat" description="TPR" evidence="3">
    <location>
        <begin position="113"/>
        <end position="146"/>
    </location>
</feature>
<gene>
    <name evidence="4" type="ORF">IFO71_04415</name>
</gene>
<dbReference type="InterPro" id="IPR051685">
    <property type="entry name" value="Ycf3/AcsC/BcsC/TPR_MFPF"/>
</dbReference>
<comment type="caution">
    <text evidence="4">The sequence shown here is derived from an EMBL/GenBank/DDBJ whole genome shotgun (WGS) entry which is preliminary data.</text>
</comment>
<dbReference type="PANTHER" id="PTHR44943:SF4">
    <property type="entry name" value="TPR REPEAT-CONTAINING PROTEIN MJ0798"/>
    <property type="match status" value="1"/>
</dbReference>
<dbReference type="Pfam" id="PF13432">
    <property type="entry name" value="TPR_16"/>
    <property type="match status" value="2"/>
</dbReference>
<dbReference type="Pfam" id="PF14559">
    <property type="entry name" value="TPR_19"/>
    <property type="match status" value="1"/>
</dbReference>
<dbReference type="Pfam" id="PF13469">
    <property type="entry name" value="Sulfotransfer_3"/>
    <property type="match status" value="1"/>
</dbReference>
<keyword evidence="2 3" id="KW-0802">TPR repeat</keyword>
<dbReference type="RefSeq" id="WP_192028331.1">
    <property type="nucleotide sequence ID" value="NZ_JACYTR010000006.1"/>
</dbReference>
<name>A0AAW3ZIB9_9GAMM</name>
<dbReference type="PROSITE" id="PS50005">
    <property type="entry name" value="TPR"/>
    <property type="match status" value="4"/>
</dbReference>
<dbReference type="SMART" id="SM00028">
    <property type="entry name" value="TPR"/>
    <property type="match status" value="6"/>
</dbReference>
<keyword evidence="1" id="KW-0677">Repeat</keyword>
<dbReference type="InterPro" id="IPR019734">
    <property type="entry name" value="TPR_rpt"/>
</dbReference>
<dbReference type="SUPFAM" id="SSF52540">
    <property type="entry name" value="P-loop containing nucleoside triphosphate hydrolases"/>
    <property type="match status" value="1"/>
</dbReference>
<evidence type="ECO:0000313" key="4">
    <source>
        <dbReference type="EMBL" id="MBD8524979.1"/>
    </source>
</evidence>
<feature type="repeat" description="TPR" evidence="3">
    <location>
        <begin position="147"/>
        <end position="180"/>
    </location>
</feature>
<accession>A0AAW3ZIB9</accession>
<dbReference type="PANTHER" id="PTHR44943">
    <property type="entry name" value="CELLULOSE SYNTHASE OPERON PROTEIN C"/>
    <property type="match status" value="1"/>
</dbReference>
<evidence type="ECO:0000256" key="1">
    <source>
        <dbReference type="ARBA" id="ARBA00022737"/>
    </source>
</evidence>
<dbReference type="InterPro" id="IPR011990">
    <property type="entry name" value="TPR-like_helical_dom_sf"/>
</dbReference>
<dbReference type="EMBL" id="JACYTR010000006">
    <property type="protein sequence ID" value="MBD8524979.1"/>
    <property type="molecule type" value="Genomic_DNA"/>
</dbReference>
<proteinExistence type="predicted"/>
<reference evidence="4 5" key="1">
    <citation type="submission" date="2020-09" db="EMBL/GenBank/DDBJ databases">
        <title>Pseudoxanthomonas sp. CAU 1598 isolated from sand of Yaerae Beach.</title>
        <authorList>
            <person name="Kim W."/>
        </authorList>
    </citation>
    <scope>NUCLEOTIDE SEQUENCE [LARGE SCALE GENOMIC DNA]</scope>
    <source>
        <strain evidence="4 5">CAU 1598</strain>
    </source>
</reference>
<dbReference type="InterPro" id="IPR027417">
    <property type="entry name" value="P-loop_NTPase"/>
</dbReference>
<dbReference type="PROSITE" id="PS50293">
    <property type="entry name" value="TPR_REGION"/>
    <property type="match status" value="1"/>
</dbReference>